<evidence type="ECO:0000256" key="5">
    <source>
        <dbReference type="ARBA" id="ARBA00022692"/>
    </source>
</evidence>
<accession>A0A6L9Y0H8</accession>
<organism evidence="11 12">
    <name type="scientific">Leifsonia tongyongensis</name>
    <dbReference type="NCBI Taxonomy" id="1268043"/>
    <lineage>
        <taxon>Bacteria</taxon>
        <taxon>Bacillati</taxon>
        <taxon>Actinomycetota</taxon>
        <taxon>Actinomycetes</taxon>
        <taxon>Micrococcales</taxon>
        <taxon>Microbacteriaceae</taxon>
        <taxon>Leifsonia</taxon>
    </lineage>
</organism>
<proteinExistence type="inferred from homology"/>
<evidence type="ECO:0000256" key="8">
    <source>
        <dbReference type="ARBA" id="ARBA00023136"/>
    </source>
</evidence>
<dbReference type="InterPro" id="IPR038770">
    <property type="entry name" value="Na+/solute_symporter_sf"/>
</dbReference>
<dbReference type="PANTHER" id="PTHR43562:SF1">
    <property type="entry name" value="NA(+)_H(+) ANTIPORTER YJBQ-RELATED"/>
    <property type="match status" value="1"/>
</dbReference>
<comment type="caution">
    <text evidence="11">The sequence shown here is derived from an EMBL/GenBank/DDBJ whole genome shotgun (WGS) entry which is preliminary data.</text>
</comment>
<dbReference type="Pfam" id="PF00999">
    <property type="entry name" value="Na_H_Exchanger"/>
    <property type="match status" value="1"/>
</dbReference>
<comment type="similarity">
    <text evidence="2">Belongs to the monovalent cation:proton antiporter 2 (CPA2) transporter (TC 2.A.37) family.</text>
</comment>
<feature type="transmembrane region" description="Helical" evidence="9">
    <location>
        <begin position="172"/>
        <end position="192"/>
    </location>
</feature>
<sequence>MTFVTLAIVSVAALAGPLLALKKSWHIPIVVGELLVGIVLGATGFRVIDAHDPTLTFLAELGFALVMFVAGSHVPVRDSAVRAAVGAGAVRLVVVAAVSIGVGVLVAAAFGTSHTPLYAVLMASSSAALVLPIIGGLGLGGSRVLQMTAQVAMADVACIVAVPLVVDPSHAGRAAVGSLAVIACSIVVFFLFRAAERSGLRHRIHRVSEQRGFALELRIDLIILFALAALAIFTGVSVMLAGFALGLVIAAIGVPRRLARQLFAITEGFLGPLFFVWLGASLDLTGLWAQPRYLLLGFVLGAGALIAHLATRLVGQPVSLGLLSGAQVGVPLAAVTVGTQSGLLSSAEAGAIIVGALITVAVATVSGGSAARRGFVVKPVEHADEH</sequence>
<keyword evidence="4" id="KW-0050">Antiport</keyword>
<feature type="transmembrane region" description="Helical" evidence="9">
    <location>
        <begin position="147"/>
        <end position="166"/>
    </location>
</feature>
<dbReference type="EMBL" id="JAAGWY010000002">
    <property type="protein sequence ID" value="NEN06778.1"/>
    <property type="molecule type" value="Genomic_DNA"/>
</dbReference>
<evidence type="ECO:0000256" key="3">
    <source>
        <dbReference type="ARBA" id="ARBA00022448"/>
    </source>
</evidence>
<feature type="transmembrane region" description="Helical" evidence="9">
    <location>
        <begin position="213"/>
        <end position="232"/>
    </location>
</feature>
<keyword evidence="6 9" id="KW-1133">Transmembrane helix</keyword>
<feature type="transmembrane region" description="Helical" evidence="9">
    <location>
        <begin position="55"/>
        <end position="76"/>
    </location>
</feature>
<dbReference type="PANTHER" id="PTHR43562">
    <property type="entry name" value="NAPA-TYPE SODIUM/HYDROGEN ANTIPORTER"/>
    <property type="match status" value="1"/>
</dbReference>
<evidence type="ECO:0000256" key="7">
    <source>
        <dbReference type="ARBA" id="ARBA00023065"/>
    </source>
</evidence>
<dbReference type="GO" id="GO:1902600">
    <property type="term" value="P:proton transmembrane transport"/>
    <property type="evidence" value="ECO:0007669"/>
    <property type="project" value="InterPro"/>
</dbReference>
<keyword evidence="8 9" id="KW-0472">Membrane</keyword>
<comment type="subcellular location">
    <subcellularLocation>
        <location evidence="1">Membrane</location>
        <topology evidence="1">Multi-pass membrane protein</topology>
    </subcellularLocation>
</comment>
<keyword evidence="12" id="KW-1185">Reference proteome</keyword>
<keyword evidence="5 9" id="KW-0812">Transmembrane</keyword>
<keyword evidence="7" id="KW-0406">Ion transport</keyword>
<gene>
    <name evidence="11" type="ORF">G3T36_12970</name>
</gene>
<evidence type="ECO:0000259" key="10">
    <source>
        <dbReference type="Pfam" id="PF00999"/>
    </source>
</evidence>
<feature type="transmembrane region" description="Helical" evidence="9">
    <location>
        <begin position="117"/>
        <end position="140"/>
    </location>
</feature>
<dbReference type="GO" id="GO:0016020">
    <property type="term" value="C:membrane"/>
    <property type="evidence" value="ECO:0007669"/>
    <property type="project" value="UniProtKB-SubCell"/>
</dbReference>
<feature type="transmembrane region" description="Helical" evidence="9">
    <location>
        <begin position="349"/>
        <end position="371"/>
    </location>
</feature>
<evidence type="ECO:0000256" key="6">
    <source>
        <dbReference type="ARBA" id="ARBA00022989"/>
    </source>
</evidence>
<reference evidence="11 12" key="1">
    <citation type="journal article" date="2014" name="J. Microbiol.">
        <title>Diaminobutyricibacter tongyongensis gen. nov., sp. nov. and Homoserinibacter gongjuensis gen. nov., sp. nov. belong to the family Microbacteriaceae.</title>
        <authorList>
            <person name="Kim S.J."/>
            <person name="Ahn J.H."/>
            <person name="Weon H.Y."/>
            <person name="Hamada M."/>
            <person name="Suzuki K."/>
            <person name="Kwon S.W."/>
        </authorList>
    </citation>
    <scope>NUCLEOTIDE SEQUENCE [LARGE SCALE GENOMIC DNA]</scope>
    <source>
        <strain evidence="11 12">NBRC 108724</strain>
    </source>
</reference>
<feature type="transmembrane region" description="Helical" evidence="9">
    <location>
        <begin position="262"/>
        <end position="280"/>
    </location>
</feature>
<evidence type="ECO:0000313" key="11">
    <source>
        <dbReference type="EMBL" id="NEN06778.1"/>
    </source>
</evidence>
<evidence type="ECO:0000256" key="2">
    <source>
        <dbReference type="ARBA" id="ARBA00005551"/>
    </source>
</evidence>
<evidence type="ECO:0000256" key="9">
    <source>
        <dbReference type="SAM" id="Phobius"/>
    </source>
</evidence>
<dbReference type="GO" id="GO:0015297">
    <property type="term" value="F:antiporter activity"/>
    <property type="evidence" value="ECO:0007669"/>
    <property type="project" value="UniProtKB-KW"/>
</dbReference>
<dbReference type="Gene3D" id="1.20.1530.20">
    <property type="match status" value="1"/>
</dbReference>
<dbReference type="RefSeq" id="WP_163290154.1">
    <property type="nucleotide sequence ID" value="NZ_JAAGWY010000002.1"/>
</dbReference>
<evidence type="ECO:0000313" key="12">
    <source>
        <dbReference type="Proteomes" id="UP000474967"/>
    </source>
</evidence>
<feature type="transmembrane region" description="Helical" evidence="9">
    <location>
        <begin position="88"/>
        <end position="111"/>
    </location>
</feature>
<feature type="transmembrane region" description="Helical" evidence="9">
    <location>
        <begin position="292"/>
        <end position="311"/>
    </location>
</feature>
<dbReference type="AlphaFoldDB" id="A0A6L9Y0H8"/>
<dbReference type="Proteomes" id="UP000474967">
    <property type="component" value="Unassembled WGS sequence"/>
</dbReference>
<evidence type="ECO:0000256" key="1">
    <source>
        <dbReference type="ARBA" id="ARBA00004141"/>
    </source>
</evidence>
<protein>
    <submittedName>
        <fullName evidence="11">Cation:proton antiporter</fullName>
    </submittedName>
</protein>
<evidence type="ECO:0000256" key="4">
    <source>
        <dbReference type="ARBA" id="ARBA00022449"/>
    </source>
</evidence>
<feature type="domain" description="Cation/H+ exchanger transmembrane" evidence="10">
    <location>
        <begin position="12"/>
        <end position="366"/>
    </location>
</feature>
<keyword evidence="3" id="KW-0813">Transport</keyword>
<dbReference type="InterPro" id="IPR006153">
    <property type="entry name" value="Cation/H_exchanger_TM"/>
</dbReference>
<name>A0A6L9Y0H8_9MICO</name>